<evidence type="ECO:0000256" key="1">
    <source>
        <dbReference type="SAM" id="Phobius"/>
    </source>
</evidence>
<comment type="caution">
    <text evidence="2">The sequence shown here is derived from an EMBL/GenBank/DDBJ whole genome shotgun (WGS) entry which is preliminary data.</text>
</comment>
<feature type="transmembrane region" description="Helical" evidence="1">
    <location>
        <begin position="45"/>
        <end position="70"/>
    </location>
</feature>
<evidence type="ECO:0000313" key="3">
    <source>
        <dbReference type="Proteomes" id="UP001431783"/>
    </source>
</evidence>
<sequence length="139" mass="16037">MIVFSTRKCVNTCPFGYKPTWSTYSEYMGLICIPNGNFMGLSYDLLAILTGVITGTILCIIFIIVSLIYFKYRRKKSTSSIESNSDIEDSPEKRKEFFKKLETFKPSAQSFLDMLNDTRKRMRDLHNEGDNCAIKRTDL</sequence>
<name>A0AAW1UJS3_9CUCU</name>
<proteinExistence type="predicted"/>
<keyword evidence="1" id="KW-0812">Transmembrane</keyword>
<dbReference type="Proteomes" id="UP001431783">
    <property type="component" value="Unassembled WGS sequence"/>
</dbReference>
<gene>
    <name evidence="2" type="ORF">WA026_001184</name>
</gene>
<keyword evidence="1" id="KW-1133">Transmembrane helix</keyword>
<keyword evidence="3" id="KW-1185">Reference proteome</keyword>
<dbReference type="AlphaFoldDB" id="A0AAW1UJS3"/>
<protein>
    <submittedName>
        <fullName evidence="2">Uncharacterized protein</fullName>
    </submittedName>
</protein>
<accession>A0AAW1UJS3</accession>
<organism evidence="2 3">
    <name type="scientific">Henosepilachna vigintioctopunctata</name>
    <dbReference type="NCBI Taxonomy" id="420089"/>
    <lineage>
        <taxon>Eukaryota</taxon>
        <taxon>Metazoa</taxon>
        <taxon>Ecdysozoa</taxon>
        <taxon>Arthropoda</taxon>
        <taxon>Hexapoda</taxon>
        <taxon>Insecta</taxon>
        <taxon>Pterygota</taxon>
        <taxon>Neoptera</taxon>
        <taxon>Endopterygota</taxon>
        <taxon>Coleoptera</taxon>
        <taxon>Polyphaga</taxon>
        <taxon>Cucujiformia</taxon>
        <taxon>Coccinelloidea</taxon>
        <taxon>Coccinellidae</taxon>
        <taxon>Epilachninae</taxon>
        <taxon>Epilachnini</taxon>
        <taxon>Henosepilachna</taxon>
    </lineage>
</organism>
<evidence type="ECO:0000313" key="2">
    <source>
        <dbReference type="EMBL" id="KAK9882968.1"/>
    </source>
</evidence>
<reference evidence="2 3" key="1">
    <citation type="submission" date="2023-03" db="EMBL/GenBank/DDBJ databases">
        <title>Genome insight into feeding habits of ladybird beetles.</title>
        <authorList>
            <person name="Li H.-S."/>
            <person name="Huang Y.-H."/>
            <person name="Pang H."/>
        </authorList>
    </citation>
    <scope>NUCLEOTIDE SEQUENCE [LARGE SCALE GENOMIC DNA]</scope>
    <source>
        <strain evidence="2">SYSU_2023b</strain>
        <tissue evidence="2">Whole body</tissue>
    </source>
</reference>
<dbReference type="EMBL" id="JARQZJ010000091">
    <property type="protein sequence ID" value="KAK9882968.1"/>
    <property type="molecule type" value="Genomic_DNA"/>
</dbReference>
<keyword evidence="1" id="KW-0472">Membrane</keyword>